<dbReference type="Proteomes" id="UP000680866">
    <property type="component" value="Chromosome"/>
</dbReference>
<keyword evidence="2" id="KW-1185">Reference proteome</keyword>
<dbReference type="KEGG" id="pry:Prubr_45890"/>
<gene>
    <name evidence="1" type="ORF">Prubr_45890</name>
</gene>
<proteinExistence type="predicted"/>
<evidence type="ECO:0000313" key="2">
    <source>
        <dbReference type="Proteomes" id="UP000680866"/>
    </source>
</evidence>
<organism evidence="1 2">
    <name type="scientific">Polymorphospora rubra</name>
    <dbReference type="NCBI Taxonomy" id="338584"/>
    <lineage>
        <taxon>Bacteria</taxon>
        <taxon>Bacillati</taxon>
        <taxon>Actinomycetota</taxon>
        <taxon>Actinomycetes</taxon>
        <taxon>Micromonosporales</taxon>
        <taxon>Micromonosporaceae</taxon>
        <taxon>Polymorphospora</taxon>
    </lineage>
</organism>
<name>A0A810N711_9ACTN</name>
<reference evidence="1" key="1">
    <citation type="submission" date="2020-08" db="EMBL/GenBank/DDBJ databases">
        <title>Whole genome shotgun sequence of Polymorphospora rubra NBRC 101157.</title>
        <authorList>
            <person name="Komaki H."/>
            <person name="Tamura T."/>
        </authorList>
    </citation>
    <scope>NUCLEOTIDE SEQUENCE</scope>
    <source>
        <strain evidence="1">NBRC 101157</strain>
    </source>
</reference>
<evidence type="ECO:0000313" key="1">
    <source>
        <dbReference type="EMBL" id="BCJ67568.1"/>
    </source>
</evidence>
<dbReference type="AlphaFoldDB" id="A0A810N711"/>
<protein>
    <submittedName>
        <fullName evidence="1">Uncharacterized protein</fullName>
    </submittedName>
</protein>
<accession>A0A810N711</accession>
<dbReference type="EMBL" id="AP023359">
    <property type="protein sequence ID" value="BCJ67568.1"/>
    <property type="molecule type" value="Genomic_DNA"/>
</dbReference>
<sequence length="103" mass="11492">MPEADGLVSRFREGLLLRPGGRDGWGSLVVGVRLECRRLRHPCSDRIRAIVDGVRPCWAAQWIRGDRERAVVRVSGEKAARQLRSRVQRSGGKAALAYSTPQE</sequence>